<feature type="chain" id="PRO_5018582063" evidence="2">
    <location>
        <begin position="21"/>
        <end position="407"/>
    </location>
</feature>
<dbReference type="InterPro" id="IPR013517">
    <property type="entry name" value="FG-GAP"/>
</dbReference>
<dbReference type="PROSITE" id="PS51257">
    <property type="entry name" value="PROKAR_LIPOPROTEIN"/>
    <property type="match status" value="1"/>
</dbReference>
<organism evidence="3">
    <name type="scientific">Sorangium cellulosum</name>
    <name type="common">Polyangium cellulosum</name>
    <dbReference type="NCBI Taxonomy" id="56"/>
    <lineage>
        <taxon>Bacteria</taxon>
        <taxon>Pseudomonadati</taxon>
        <taxon>Myxococcota</taxon>
        <taxon>Polyangia</taxon>
        <taxon>Polyangiales</taxon>
        <taxon>Polyangiaceae</taxon>
        <taxon>Sorangium</taxon>
    </lineage>
</organism>
<dbReference type="Pfam" id="PF13517">
    <property type="entry name" value="FG-GAP_3"/>
    <property type="match status" value="3"/>
</dbReference>
<name>A0A3Q8I2S5_SORCE</name>
<dbReference type="AlphaFoldDB" id="A0A3Q8I2S5"/>
<sequence>MRTNRIQTAILLLSMFTAAAASGCAAGAGDAEEGAGTDGEGALVGEASQALTLCSDGIYSPSELCYSGPVQVLDVPNSGDAIAVGRLDAGTALDFVVASALGDQIRIKIGNGSGGFPSAFQYTMGNGPTDVAIGDFNGDGLKDILATVTHEDRVRVRWGGGSPRWGSFSSFAVGDSPLKAAVGDLNGDGRDDVVSANGANNYTVRLGAAGGLGAPQGYASSGFNINLRLADCDADGDLDLLYADGMDTDLTFKARKNNGAGAFGVPIALNLGVGSSGFAHSLTVGDWNEDGIQDVVVALSEHKMVRLLGAGGCTFGSKATAATGFNPVEIESADMNLDGNRDLVIAHHSTAEISIYLGHGNGNFSPPEVIATPDAVLDLGVGDFNSDGLPDIVFSGWSGAYLVASDP</sequence>
<protein>
    <submittedName>
        <fullName evidence="3">FG-GAP repeat/calx-beta domain protein</fullName>
    </submittedName>
</protein>
<proteinExistence type="predicted"/>
<feature type="signal peptide" evidence="2">
    <location>
        <begin position="1"/>
        <end position="20"/>
    </location>
</feature>
<dbReference type="EMBL" id="MH908888">
    <property type="protein sequence ID" value="AYM52912.1"/>
    <property type="molecule type" value="Genomic_DNA"/>
</dbReference>
<dbReference type="PANTHER" id="PTHR46580">
    <property type="entry name" value="SENSOR KINASE-RELATED"/>
    <property type="match status" value="1"/>
</dbReference>
<keyword evidence="1 2" id="KW-0732">Signal</keyword>
<dbReference type="SUPFAM" id="SSF69318">
    <property type="entry name" value="Integrin alpha N-terminal domain"/>
    <property type="match status" value="2"/>
</dbReference>
<reference evidence="3" key="1">
    <citation type="journal article" date="2018" name="J. Ind. Microbiol. Biotechnol.">
        <title>Genome mining reveals uncommon alkylpyrones as type III PKS products from myxobacteria.</title>
        <authorList>
            <person name="Hug J.J."/>
            <person name="Panter F."/>
            <person name="Krug D."/>
            <person name="Muller R."/>
        </authorList>
    </citation>
    <scope>NUCLEOTIDE SEQUENCE</scope>
    <source>
        <strain evidence="3">So ce38</strain>
    </source>
</reference>
<evidence type="ECO:0000313" key="3">
    <source>
        <dbReference type="EMBL" id="AYM52912.1"/>
    </source>
</evidence>
<evidence type="ECO:0000256" key="1">
    <source>
        <dbReference type="ARBA" id="ARBA00022729"/>
    </source>
</evidence>
<dbReference type="InterPro" id="IPR028994">
    <property type="entry name" value="Integrin_alpha_N"/>
</dbReference>
<accession>A0A3Q8I2S5</accession>
<dbReference type="Gene3D" id="2.130.10.130">
    <property type="entry name" value="Integrin alpha, N-terminal"/>
    <property type="match status" value="2"/>
</dbReference>
<evidence type="ECO:0000256" key="2">
    <source>
        <dbReference type="SAM" id="SignalP"/>
    </source>
</evidence>